<evidence type="ECO:0000259" key="10">
    <source>
        <dbReference type="PROSITE" id="PS51330"/>
    </source>
</evidence>
<comment type="catalytic activity">
    <reaction evidence="8">
        <text>(6S)-5,6,7,8-tetrahydrofolate + NADP(+) = 7,8-dihydrofolate + NADPH + H(+)</text>
        <dbReference type="Rhea" id="RHEA:15009"/>
        <dbReference type="ChEBI" id="CHEBI:15378"/>
        <dbReference type="ChEBI" id="CHEBI:57451"/>
        <dbReference type="ChEBI" id="CHEBI:57453"/>
        <dbReference type="ChEBI" id="CHEBI:57783"/>
        <dbReference type="ChEBI" id="CHEBI:58349"/>
        <dbReference type="EC" id="1.5.1.3"/>
    </reaction>
</comment>
<dbReference type="EMBL" id="CP106878">
    <property type="protein sequence ID" value="WAA11068.1"/>
    <property type="molecule type" value="Genomic_DNA"/>
</dbReference>
<dbReference type="GO" id="GO:0046452">
    <property type="term" value="P:dihydrofolate metabolic process"/>
    <property type="evidence" value="ECO:0007669"/>
    <property type="project" value="TreeGrafter"/>
</dbReference>
<dbReference type="FunFam" id="3.40.430.10:FF:000001">
    <property type="entry name" value="Dihydrofolate reductase"/>
    <property type="match status" value="1"/>
</dbReference>
<gene>
    <name evidence="11" type="ORF">OE104_07130</name>
</gene>
<dbReference type="CDD" id="cd00209">
    <property type="entry name" value="DHFR"/>
    <property type="match status" value="1"/>
</dbReference>
<keyword evidence="5 8" id="KW-0521">NADP</keyword>
<dbReference type="PRINTS" id="PR00070">
    <property type="entry name" value="DHFR"/>
</dbReference>
<dbReference type="RefSeq" id="WP_275418887.1">
    <property type="nucleotide sequence ID" value="NZ_CP106878.1"/>
</dbReference>
<name>A0A9E8LWM0_9BACI</name>
<proteinExistence type="inferred from homology"/>
<dbReference type="Gene3D" id="3.40.430.10">
    <property type="entry name" value="Dihydrofolate Reductase, subunit A"/>
    <property type="match status" value="1"/>
</dbReference>
<comment type="function">
    <text evidence="7 8">Key enzyme in folate metabolism. Catalyzes an essential reaction for de novo glycine and purine synthesis, and for DNA precursor synthesis.</text>
</comment>
<dbReference type="GO" id="GO:0046654">
    <property type="term" value="P:tetrahydrofolate biosynthetic process"/>
    <property type="evidence" value="ECO:0007669"/>
    <property type="project" value="InterPro"/>
</dbReference>
<dbReference type="Proteomes" id="UP001164718">
    <property type="component" value="Chromosome"/>
</dbReference>
<keyword evidence="6 8" id="KW-0560">Oxidoreductase</keyword>
<dbReference type="PANTHER" id="PTHR48069">
    <property type="entry name" value="DIHYDROFOLATE REDUCTASE"/>
    <property type="match status" value="1"/>
</dbReference>
<dbReference type="GO" id="GO:0004146">
    <property type="term" value="F:dihydrofolate reductase activity"/>
    <property type="evidence" value="ECO:0007669"/>
    <property type="project" value="UniProtKB-EC"/>
</dbReference>
<dbReference type="GO" id="GO:0070401">
    <property type="term" value="F:NADP+ binding"/>
    <property type="evidence" value="ECO:0007669"/>
    <property type="project" value="UniProtKB-ARBA"/>
</dbReference>
<keyword evidence="12" id="KW-1185">Reference proteome</keyword>
<evidence type="ECO:0000256" key="9">
    <source>
        <dbReference type="RuleBase" id="RU004474"/>
    </source>
</evidence>
<evidence type="ECO:0000256" key="7">
    <source>
        <dbReference type="ARBA" id="ARBA00025067"/>
    </source>
</evidence>
<evidence type="ECO:0000256" key="8">
    <source>
        <dbReference type="PIRNR" id="PIRNR000194"/>
    </source>
</evidence>
<dbReference type="GO" id="GO:0006730">
    <property type="term" value="P:one-carbon metabolic process"/>
    <property type="evidence" value="ECO:0007669"/>
    <property type="project" value="UniProtKB-KW"/>
</dbReference>
<feature type="domain" description="DHFR" evidence="10">
    <location>
        <begin position="1"/>
        <end position="160"/>
    </location>
</feature>
<dbReference type="InterPro" id="IPR024072">
    <property type="entry name" value="DHFR-like_dom_sf"/>
</dbReference>
<evidence type="ECO:0000313" key="11">
    <source>
        <dbReference type="EMBL" id="WAA11068.1"/>
    </source>
</evidence>
<evidence type="ECO:0000256" key="4">
    <source>
        <dbReference type="ARBA" id="ARBA00022563"/>
    </source>
</evidence>
<dbReference type="GO" id="GO:0005829">
    <property type="term" value="C:cytosol"/>
    <property type="evidence" value="ECO:0007669"/>
    <property type="project" value="TreeGrafter"/>
</dbReference>
<dbReference type="PANTHER" id="PTHR48069:SF3">
    <property type="entry name" value="DIHYDROFOLATE REDUCTASE"/>
    <property type="match status" value="1"/>
</dbReference>
<comment type="pathway">
    <text evidence="1 8">Cofactor biosynthesis; tetrahydrofolate biosynthesis; 5,6,7,8-tetrahydrofolate from 7,8-dihydrofolate: step 1/1.</text>
</comment>
<evidence type="ECO:0000256" key="2">
    <source>
        <dbReference type="ARBA" id="ARBA00009539"/>
    </source>
</evidence>
<dbReference type="KEGG" id="faf:OE104_07130"/>
<dbReference type="PIRSF" id="PIRSF000194">
    <property type="entry name" value="DHFR"/>
    <property type="match status" value="1"/>
</dbReference>
<protein>
    <recommendedName>
        <fullName evidence="3 8">Dihydrofolate reductase</fullName>
        <ecNumber evidence="3 8">1.5.1.3</ecNumber>
    </recommendedName>
</protein>
<sequence length="165" mass="19545">MISFIVAMDERGVIGKNNNIPWHLPDDLKRFKKITMGHKIVMGRKTFESIGKPLPGRENIVLSANPTFQCRQCIVFRTEESLLEYCLHKEEEIFVIGGAKLFQLFAPYVEKLYITRIYHTFDGDVFFPEFDWSPFTVLSKEKGMEDERHPYHYEYIVYVKDNRRN</sequence>
<dbReference type="InterPro" id="IPR012259">
    <property type="entry name" value="DHFR"/>
</dbReference>
<evidence type="ECO:0000256" key="1">
    <source>
        <dbReference type="ARBA" id="ARBA00004903"/>
    </source>
</evidence>
<dbReference type="AlphaFoldDB" id="A0A9E8LWM0"/>
<evidence type="ECO:0000256" key="5">
    <source>
        <dbReference type="ARBA" id="ARBA00022857"/>
    </source>
</evidence>
<dbReference type="PROSITE" id="PS51330">
    <property type="entry name" value="DHFR_2"/>
    <property type="match status" value="1"/>
</dbReference>
<comment type="similarity">
    <text evidence="2 8 9">Belongs to the dihydrofolate reductase family.</text>
</comment>
<evidence type="ECO:0000256" key="3">
    <source>
        <dbReference type="ARBA" id="ARBA00012856"/>
    </source>
</evidence>
<reference evidence="11" key="1">
    <citation type="submission" date="2022-09" db="EMBL/GenBank/DDBJ databases">
        <title>Complete Genomes of Fervidibacillus albus and Fervidibacillus halotolerans isolated from tidal flat sediments.</title>
        <authorList>
            <person name="Kwon K.K."/>
            <person name="Yang S.-H."/>
            <person name="Park M.J."/>
            <person name="Oh H.-M."/>
        </authorList>
    </citation>
    <scope>NUCLEOTIDE SEQUENCE</scope>
    <source>
        <strain evidence="11">MEBiC13591</strain>
    </source>
</reference>
<evidence type="ECO:0000313" key="12">
    <source>
        <dbReference type="Proteomes" id="UP001164718"/>
    </source>
</evidence>
<accession>A0A9E8LWM0</accession>
<dbReference type="SUPFAM" id="SSF53597">
    <property type="entry name" value="Dihydrofolate reductase-like"/>
    <property type="match status" value="1"/>
</dbReference>
<organism evidence="11 12">
    <name type="scientific">Fervidibacillus albus</name>
    <dbReference type="NCBI Taxonomy" id="2980026"/>
    <lineage>
        <taxon>Bacteria</taxon>
        <taxon>Bacillati</taxon>
        <taxon>Bacillota</taxon>
        <taxon>Bacilli</taxon>
        <taxon>Bacillales</taxon>
        <taxon>Bacillaceae</taxon>
        <taxon>Fervidibacillus</taxon>
    </lineage>
</organism>
<dbReference type="InterPro" id="IPR001796">
    <property type="entry name" value="DHFR_dom"/>
</dbReference>
<evidence type="ECO:0000256" key="6">
    <source>
        <dbReference type="ARBA" id="ARBA00023002"/>
    </source>
</evidence>
<dbReference type="Pfam" id="PF00186">
    <property type="entry name" value="DHFR_1"/>
    <property type="match status" value="1"/>
</dbReference>
<dbReference type="InterPro" id="IPR017925">
    <property type="entry name" value="DHFR_CS"/>
</dbReference>
<dbReference type="PROSITE" id="PS00075">
    <property type="entry name" value="DHFR_1"/>
    <property type="match status" value="1"/>
</dbReference>
<dbReference type="EC" id="1.5.1.3" evidence="3 8"/>
<keyword evidence="4 8" id="KW-0554">One-carbon metabolism</keyword>
<dbReference type="GO" id="GO:0046655">
    <property type="term" value="P:folic acid metabolic process"/>
    <property type="evidence" value="ECO:0007669"/>
    <property type="project" value="TreeGrafter"/>
</dbReference>